<dbReference type="RefSeq" id="WP_109967233.1">
    <property type="nucleotide sequence ID" value="NZ_CP176093.1"/>
</dbReference>
<evidence type="ECO:0000313" key="3">
    <source>
        <dbReference type="EMBL" id="PWR73954.1"/>
    </source>
</evidence>
<dbReference type="Pfam" id="PF20463">
    <property type="entry name" value="PDH_C"/>
    <property type="match status" value="1"/>
</dbReference>
<dbReference type="Pfam" id="PF02153">
    <property type="entry name" value="PDH_N"/>
    <property type="match status" value="1"/>
</dbReference>
<dbReference type="PANTHER" id="PTHR21363:SF0">
    <property type="entry name" value="PREPHENATE DEHYDROGENASE [NADP(+)]"/>
    <property type="match status" value="1"/>
</dbReference>
<dbReference type="GO" id="GO:0008977">
    <property type="term" value="F:prephenate dehydrogenase (NAD+) activity"/>
    <property type="evidence" value="ECO:0007669"/>
    <property type="project" value="InterPro"/>
</dbReference>
<dbReference type="GeneID" id="97549298"/>
<dbReference type="InterPro" id="IPR008927">
    <property type="entry name" value="6-PGluconate_DH-like_C_sf"/>
</dbReference>
<keyword evidence="4" id="KW-1185">Reference proteome</keyword>
<gene>
    <name evidence="3" type="ORF">DK846_01970</name>
</gene>
<dbReference type="SUPFAM" id="SSF51735">
    <property type="entry name" value="NAD(P)-binding Rossmann-fold domains"/>
    <property type="match status" value="1"/>
</dbReference>
<dbReference type="Gene3D" id="1.10.3660.10">
    <property type="entry name" value="6-phosphogluconate dehydrogenase C-terminal like domain"/>
    <property type="match status" value="1"/>
</dbReference>
<dbReference type="GO" id="GO:0004665">
    <property type="term" value="F:prephenate dehydrogenase (NADP+) activity"/>
    <property type="evidence" value="ECO:0007669"/>
    <property type="project" value="InterPro"/>
</dbReference>
<dbReference type="InterPro" id="IPR036291">
    <property type="entry name" value="NAD(P)-bd_dom_sf"/>
</dbReference>
<dbReference type="InterPro" id="IPR050812">
    <property type="entry name" value="Preph/Arog_dehydrog"/>
</dbReference>
<comment type="caution">
    <text evidence="3">The sequence shown here is derived from an EMBL/GenBank/DDBJ whole genome shotgun (WGS) entry which is preliminary data.</text>
</comment>
<feature type="domain" description="Prephenate/arogenate dehydrogenase" evidence="2">
    <location>
        <begin position="1"/>
        <end position="264"/>
    </location>
</feature>
<sequence>MKVGIIGGTGQMGAFFARVFTTAGHEVRVSGRKTELTNRDLAEQSDLIIISVPIHSTIPVIKEIIPFLKKGQIVSDLTSLKSGPVTAMMESVADVIGMHPMFGPTAESLKGQTVVITPGRCSDDQIKMVSGIFSDQGARVTVTTPGHHDRMMAVIQGLTHFKALVMAETMKLLSITPEETELFMSPIYRIETSVAGRILAQDPMLYADILSQNPEVSHVLDTCCQAAGNLKNVIESGDTDAFTELFMADRKWFGEYCTRSLEMTDKLIAAMVKA</sequence>
<dbReference type="Gene3D" id="3.40.50.720">
    <property type="entry name" value="NAD(P)-binding Rossmann-like Domain"/>
    <property type="match status" value="1"/>
</dbReference>
<name>A0A2V2N0R8_9EURY</name>
<dbReference type="GO" id="GO:0006571">
    <property type="term" value="P:tyrosine biosynthetic process"/>
    <property type="evidence" value="ECO:0007669"/>
    <property type="project" value="InterPro"/>
</dbReference>
<evidence type="ECO:0000259" key="2">
    <source>
        <dbReference type="PROSITE" id="PS51176"/>
    </source>
</evidence>
<organism evidence="3 4">
    <name type="scientific">Methanospirillum lacunae</name>
    <dbReference type="NCBI Taxonomy" id="668570"/>
    <lineage>
        <taxon>Archaea</taxon>
        <taxon>Methanobacteriati</taxon>
        <taxon>Methanobacteriota</taxon>
        <taxon>Stenosarchaea group</taxon>
        <taxon>Methanomicrobia</taxon>
        <taxon>Methanomicrobiales</taxon>
        <taxon>Methanospirillaceae</taxon>
        <taxon>Methanospirillum</taxon>
    </lineage>
</organism>
<evidence type="ECO:0000256" key="1">
    <source>
        <dbReference type="ARBA" id="ARBA00023002"/>
    </source>
</evidence>
<proteinExistence type="predicted"/>
<dbReference type="EMBL" id="QGMY01000002">
    <property type="protein sequence ID" value="PWR73954.1"/>
    <property type="molecule type" value="Genomic_DNA"/>
</dbReference>
<accession>A0A2V2N0R8</accession>
<dbReference type="PROSITE" id="PS51176">
    <property type="entry name" value="PDH_ADH"/>
    <property type="match status" value="1"/>
</dbReference>
<reference evidence="3 4" key="1">
    <citation type="submission" date="2018-05" db="EMBL/GenBank/DDBJ databases">
        <title>Draft genome of Methanospirillum lacunae Ki8-1.</title>
        <authorList>
            <person name="Dueholm M.S."/>
            <person name="Nielsen P.H."/>
            <person name="Bakmann L.F."/>
            <person name="Otzen D.E."/>
        </authorList>
    </citation>
    <scope>NUCLEOTIDE SEQUENCE [LARGE SCALE GENOMIC DNA]</scope>
    <source>
        <strain evidence="3 4">Ki8-1</strain>
    </source>
</reference>
<dbReference type="AlphaFoldDB" id="A0A2V2N0R8"/>
<dbReference type="InterPro" id="IPR003099">
    <property type="entry name" value="Prephen_DH"/>
</dbReference>
<dbReference type="PANTHER" id="PTHR21363">
    <property type="entry name" value="PREPHENATE DEHYDROGENASE"/>
    <property type="match status" value="1"/>
</dbReference>
<keyword evidence="1" id="KW-0560">Oxidoreductase</keyword>
<dbReference type="GO" id="GO:0070403">
    <property type="term" value="F:NAD+ binding"/>
    <property type="evidence" value="ECO:0007669"/>
    <property type="project" value="InterPro"/>
</dbReference>
<dbReference type="InterPro" id="IPR046826">
    <property type="entry name" value="PDH_N"/>
</dbReference>
<dbReference type="Proteomes" id="UP000245657">
    <property type="component" value="Unassembled WGS sequence"/>
</dbReference>
<dbReference type="SUPFAM" id="SSF48179">
    <property type="entry name" value="6-phosphogluconate dehydrogenase C-terminal domain-like"/>
    <property type="match status" value="1"/>
</dbReference>
<dbReference type="InterPro" id="IPR046825">
    <property type="entry name" value="PDH_C"/>
</dbReference>
<evidence type="ECO:0000313" key="4">
    <source>
        <dbReference type="Proteomes" id="UP000245657"/>
    </source>
</evidence>
<dbReference type="OrthoDB" id="24743at2157"/>
<protein>
    <submittedName>
        <fullName evidence="3">Prephenate dehydrogenase/arogenate dehydrogenase family protein</fullName>
    </submittedName>
</protein>